<dbReference type="Proteomes" id="UP001501442">
    <property type="component" value="Unassembled WGS sequence"/>
</dbReference>
<gene>
    <name evidence="1" type="ORF">GCM10023196_061720</name>
</gene>
<accession>A0ABP8UJ08</accession>
<dbReference type="InterPro" id="IPR011042">
    <property type="entry name" value="6-blade_b-propeller_TolB-like"/>
</dbReference>
<dbReference type="Gene3D" id="2.120.10.30">
    <property type="entry name" value="TolB, C-terminal domain"/>
    <property type="match status" value="1"/>
</dbReference>
<dbReference type="InterPro" id="IPR006311">
    <property type="entry name" value="TAT_signal"/>
</dbReference>
<dbReference type="SUPFAM" id="SSF82171">
    <property type="entry name" value="DPP6 N-terminal domain-like"/>
    <property type="match status" value="1"/>
</dbReference>
<proteinExistence type="predicted"/>
<sequence length="331" mass="35451">MSTGGGAAGGRRAWLVLAAAALLALAATAYVLRAAGRGGAATARPAAIRLDDRGRLLFRNAGSNGVLASVPLAHPGGSRVLSGLNCVRLYASAGTGVCLTVRRAAVPKIFAVILDRGLHEVRRVQLPGAPSRARVSPSGRMVSWTVFVSGDSYTSPDLSTRTGILDMRTGRVIESLEDFTLLKDGRPYRSPDVNYWGVTFAADDDHFYATVRTKGRTYLVEGDVTARTMRTLRENVECPSLSPDGTRLVFKKATGDPSRPWRLHVLELRTMGEIALAETRSVDDQAAWLDDHTVLYGRLDGGATNVWTVPADGTGAPRLLLRNAFSPAVVR</sequence>
<organism evidence="1 2">
    <name type="scientific">Actinoallomurus vinaceus</name>
    <dbReference type="NCBI Taxonomy" id="1080074"/>
    <lineage>
        <taxon>Bacteria</taxon>
        <taxon>Bacillati</taxon>
        <taxon>Actinomycetota</taxon>
        <taxon>Actinomycetes</taxon>
        <taxon>Streptosporangiales</taxon>
        <taxon>Thermomonosporaceae</taxon>
        <taxon>Actinoallomurus</taxon>
    </lineage>
</organism>
<protein>
    <submittedName>
        <fullName evidence="1">PD40 domain-containing protein</fullName>
    </submittedName>
</protein>
<name>A0ABP8UJ08_9ACTN</name>
<dbReference type="PROSITE" id="PS51318">
    <property type="entry name" value="TAT"/>
    <property type="match status" value="1"/>
</dbReference>
<reference evidence="2" key="1">
    <citation type="journal article" date="2019" name="Int. J. Syst. Evol. Microbiol.">
        <title>The Global Catalogue of Microorganisms (GCM) 10K type strain sequencing project: providing services to taxonomists for standard genome sequencing and annotation.</title>
        <authorList>
            <consortium name="The Broad Institute Genomics Platform"/>
            <consortium name="The Broad Institute Genome Sequencing Center for Infectious Disease"/>
            <person name="Wu L."/>
            <person name="Ma J."/>
        </authorList>
    </citation>
    <scope>NUCLEOTIDE SEQUENCE [LARGE SCALE GENOMIC DNA]</scope>
    <source>
        <strain evidence="2">JCM 17939</strain>
    </source>
</reference>
<evidence type="ECO:0000313" key="2">
    <source>
        <dbReference type="Proteomes" id="UP001501442"/>
    </source>
</evidence>
<dbReference type="RefSeq" id="WP_345434619.1">
    <property type="nucleotide sequence ID" value="NZ_BAABHK010000009.1"/>
</dbReference>
<dbReference type="EMBL" id="BAABHK010000009">
    <property type="protein sequence ID" value="GAA4631617.1"/>
    <property type="molecule type" value="Genomic_DNA"/>
</dbReference>
<evidence type="ECO:0000313" key="1">
    <source>
        <dbReference type="EMBL" id="GAA4631617.1"/>
    </source>
</evidence>
<comment type="caution">
    <text evidence="1">The sequence shown here is derived from an EMBL/GenBank/DDBJ whole genome shotgun (WGS) entry which is preliminary data.</text>
</comment>
<keyword evidence="2" id="KW-1185">Reference proteome</keyword>